<proteinExistence type="predicted"/>
<reference evidence="2 3" key="1">
    <citation type="submission" date="2023-03" db="EMBL/GenBank/DDBJ databases">
        <title>High-quality genome of Scylla paramamosain provides insights in environmental adaptation.</title>
        <authorList>
            <person name="Zhang L."/>
        </authorList>
    </citation>
    <scope>NUCLEOTIDE SEQUENCE [LARGE SCALE GENOMIC DNA]</scope>
    <source>
        <strain evidence="2">LZ_2023a</strain>
        <tissue evidence="2">Muscle</tissue>
    </source>
</reference>
<sequence length="81" mass="8972">MTVHAPYYNIARLPCATTTPVPEFITITTTSTINTHHGINLKRSHQGSHNTALSPPPSPPPLHLLQTRGKAMCERKYQAEK</sequence>
<name>A0AAW0V2C4_SCYPA</name>
<dbReference type="AlphaFoldDB" id="A0AAW0V2C4"/>
<keyword evidence="3" id="KW-1185">Reference proteome</keyword>
<evidence type="ECO:0000313" key="2">
    <source>
        <dbReference type="EMBL" id="KAK8406149.1"/>
    </source>
</evidence>
<accession>A0AAW0V2C4</accession>
<evidence type="ECO:0000256" key="1">
    <source>
        <dbReference type="SAM" id="MobiDB-lite"/>
    </source>
</evidence>
<dbReference type="Proteomes" id="UP001487740">
    <property type="component" value="Unassembled WGS sequence"/>
</dbReference>
<gene>
    <name evidence="2" type="ORF">O3P69_007101</name>
</gene>
<protein>
    <submittedName>
        <fullName evidence="2">Uncharacterized protein</fullName>
    </submittedName>
</protein>
<organism evidence="2 3">
    <name type="scientific">Scylla paramamosain</name>
    <name type="common">Mud crab</name>
    <dbReference type="NCBI Taxonomy" id="85552"/>
    <lineage>
        <taxon>Eukaryota</taxon>
        <taxon>Metazoa</taxon>
        <taxon>Ecdysozoa</taxon>
        <taxon>Arthropoda</taxon>
        <taxon>Crustacea</taxon>
        <taxon>Multicrustacea</taxon>
        <taxon>Malacostraca</taxon>
        <taxon>Eumalacostraca</taxon>
        <taxon>Eucarida</taxon>
        <taxon>Decapoda</taxon>
        <taxon>Pleocyemata</taxon>
        <taxon>Brachyura</taxon>
        <taxon>Eubrachyura</taxon>
        <taxon>Portunoidea</taxon>
        <taxon>Portunidae</taxon>
        <taxon>Portuninae</taxon>
        <taxon>Scylla</taxon>
    </lineage>
</organism>
<evidence type="ECO:0000313" key="3">
    <source>
        <dbReference type="Proteomes" id="UP001487740"/>
    </source>
</evidence>
<dbReference type="EMBL" id="JARAKH010000002">
    <property type="protein sequence ID" value="KAK8406149.1"/>
    <property type="molecule type" value="Genomic_DNA"/>
</dbReference>
<feature type="region of interest" description="Disordered" evidence="1">
    <location>
        <begin position="41"/>
        <end position="65"/>
    </location>
</feature>
<comment type="caution">
    <text evidence="2">The sequence shown here is derived from an EMBL/GenBank/DDBJ whole genome shotgun (WGS) entry which is preliminary data.</text>
</comment>